<gene>
    <name evidence="2" type="ORF">Q4481_21835</name>
</gene>
<dbReference type="PROSITE" id="PS51071">
    <property type="entry name" value="HTH_RPIR"/>
    <property type="match status" value="1"/>
</dbReference>
<dbReference type="EMBL" id="JAUOZU010000019">
    <property type="protein sequence ID" value="MDO6966606.1"/>
    <property type="molecule type" value="Genomic_DNA"/>
</dbReference>
<dbReference type="InterPro" id="IPR046348">
    <property type="entry name" value="SIS_dom_sf"/>
</dbReference>
<reference evidence="2" key="1">
    <citation type="journal article" date="2015" name="Int. J. Syst. Evol. Microbiol.">
        <title>Rhizobium alvei sp. nov., isolated from a freshwater river.</title>
        <authorList>
            <person name="Sheu S.Y."/>
            <person name="Huang H.W."/>
            <person name="Young C.C."/>
            <person name="Chen W.M."/>
        </authorList>
    </citation>
    <scope>NUCLEOTIDE SEQUENCE</scope>
    <source>
        <strain evidence="2">TNR-22</strain>
    </source>
</reference>
<evidence type="ECO:0000259" key="1">
    <source>
        <dbReference type="PROSITE" id="PS51071"/>
    </source>
</evidence>
<organism evidence="2 3">
    <name type="scientific">Rhizobium alvei</name>
    <dbReference type="NCBI Taxonomy" id="1132659"/>
    <lineage>
        <taxon>Bacteria</taxon>
        <taxon>Pseudomonadati</taxon>
        <taxon>Pseudomonadota</taxon>
        <taxon>Alphaproteobacteria</taxon>
        <taxon>Hyphomicrobiales</taxon>
        <taxon>Rhizobiaceae</taxon>
        <taxon>Rhizobium/Agrobacterium group</taxon>
        <taxon>Rhizobium</taxon>
    </lineage>
</organism>
<protein>
    <submittedName>
        <fullName evidence="2">MurR/RpiR family transcriptional regulator</fullName>
    </submittedName>
</protein>
<evidence type="ECO:0000313" key="3">
    <source>
        <dbReference type="Proteomes" id="UP001174932"/>
    </source>
</evidence>
<dbReference type="InterPro" id="IPR047640">
    <property type="entry name" value="RpiR-like"/>
</dbReference>
<dbReference type="InterPro" id="IPR009057">
    <property type="entry name" value="Homeodomain-like_sf"/>
</dbReference>
<feature type="domain" description="HTH rpiR-type" evidence="1">
    <location>
        <begin position="3"/>
        <end position="79"/>
    </location>
</feature>
<dbReference type="SUPFAM" id="SSF53697">
    <property type="entry name" value="SIS domain"/>
    <property type="match status" value="1"/>
</dbReference>
<dbReference type="PANTHER" id="PTHR30514">
    <property type="entry name" value="GLUCOKINASE"/>
    <property type="match status" value="1"/>
</dbReference>
<proteinExistence type="predicted"/>
<dbReference type="RefSeq" id="WP_304378530.1">
    <property type="nucleotide sequence ID" value="NZ_JAUOZU010000019.1"/>
</dbReference>
<accession>A0ABT8YSP1</accession>
<sequence>MSATTIRKLQSLIPELTATEARIAHFIIAHIDQIPFESGSSLARKVYVSEISVSRFLRRAGYKGIAGLKLELKVEAVNERHLSDDSNNAEWPDIYAEVRANEIRSIERLFEEFKYAPWRDLVQTATLAEQVFVTGFQALRGTAEDFSRRLALARHNVRFLSAHDDMLGEWLSYIGDSQPKPMVLILIDGVPYANDGLKVAQIAKENGMKVIVISDEFCDWAHDVADHTMFAASGSGLFIESTVALTLILNVLVDAVARGSNGNSTLRLDRWQILMRRLNIF</sequence>
<evidence type="ECO:0000313" key="2">
    <source>
        <dbReference type="EMBL" id="MDO6966606.1"/>
    </source>
</evidence>
<dbReference type="Gene3D" id="3.40.50.10490">
    <property type="entry name" value="Glucose-6-phosphate isomerase like protein, domain 1"/>
    <property type="match status" value="1"/>
</dbReference>
<dbReference type="Pfam" id="PF01418">
    <property type="entry name" value="HTH_6"/>
    <property type="match status" value="1"/>
</dbReference>
<dbReference type="SUPFAM" id="SSF46689">
    <property type="entry name" value="Homeodomain-like"/>
    <property type="match status" value="1"/>
</dbReference>
<dbReference type="Proteomes" id="UP001174932">
    <property type="component" value="Unassembled WGS sequence"/>
</dbReference>
<dbReference type="PANTHER" id="PTHR30514:SF18">
    <property type="entry name" value="RPIR-FAMILY TRANSCRIPTIONAL REGULATOR"/>
    <property type="match status" value="1"/>
</dbReference>
<dbReference type="InterPro" id="IPR036388">
    <property type="entry name" value="WH-like_DNA-bd_sf"/>
</dbReference>
<comment type="caution">
    <text evidence="2">The sequence shown here is derived from an EMBL/GenBank/DDBJ whole genome shotgun (WGS) entry which is preliminary data.</text>
</comment>
<name>A0ABT8YSP1_9HYPH</name>
<reference evidence="2" key="2">
    <citation type="submission" date="2023-07" db="EMBL/GenBank/DDBJ databases">
        <authorList>
            <person name="Shen H."/>
        </authorList>
    </citation>
    <scope>NUCLEOTIDE SEQUENCE</scope>
    <source>
        <strain evidence="2">TNR-22</strain>
    </source>
</reference>
<dbReference type="Gene3D" id="1.10.10.10">
    <property type="entry name" value="Winged helix-like DNA-binding domain superfamily/Winged helix DNA-binding domain"/>
    <property type="match status" value="1"/>
</dbReference>
<keyword evidence="3" id="KW-1185">Reference proteome</keyword>
<dbReference type="InterPro" id="IPR000281">
    <property type="entry name" value="HTH_RpiR"/>
</dbReference>